<reference evidence="1 2" key="1">
    <citation type="journal article" date="2016" name="Nat. Commun.">
        <title>Thousands of microbial genomes shed light on interconnected biogeochemical processes in an aquifer system.</title>
        <authorList>
            <person name="Anantharaman K."/>
            <person name="Brown C.T."/>
            <person name="Hug L.A."/>
            <person name="Sharon I."/>
            <person name="Castelle C.J."/>
            <person name="Probst A.J."/>
            <person name="Thomas B.C."/>
            <person name="Singh A."/>
            <person name="Wilkins M.J."/>
            <person name="Karaoz U."/>
            <person name="Brodie E.L."/>
            <person name="Williams K.H."/>
            <person name="Hubbard S.S."/>
            <person name="Banfield J.F."/>
        </authorList>
    </citation>
    <scope>NUCLEOTIDE SEQUENCE [LARGE SCALE GENOMIC DNA]</scope>
</reference>
<name>A0A1F5G4Y4_9BACT</name>
<accession>A0A1F5G4Y4</accession>
<evidence type="ECO:0000313" key="1">
    <source>
        <dbReference type="EMBL" id="OGD86926.1"/>
    </source>
</evidence>
<proteinExistence type="predicted"/>
<dbReference type="Proteomes" id="UP000179102">
    <property type="component" value="Unassembled WGS sequence"/>
</dbReference>
<dbReference type="EMBL" id="MFAZ01000026">
    <property type="protein sequence ID" value="OGD86926.1"/>
    <property type="molecule type" value="Genomic_DNA"/>
</dbReference>
<dbReference type="AlphaFoldDB" id="A0A1F5G4Y4"/>
<protein>
    <submittedName>
        <fullName evidence="1">Uncharacterized protein</fullName>
    </submittedName>
</protein>
<gene>
    <name evidence="1" type="ORF">A2870_00375</name>
</gene>
<sequence length="207" mass="23438">MKKAAIVIAALFVLVIIITMAAAISISFKTIKPTTEAINRDLENYFSKIVYIPQGIPRPIQGFDTTDYFWEMETPQGEITAIRFKYDPSFTKDKNTIQVTLEMPQGEDPSIFNKVLPAVISDKQSLDSARDPEHANLNASQNTGFEKLSLFIKKETNQTTKIIWDFKKESFGEKTNQEYAKLYKYPPGILKLLYNIPNFLISLVASG</sequence>
<comment type="caution">
    <text evidence="1">The sequence shown here is derived from an EMBL/GenBank/DDBJ whole genome shotgun (WGS) entry which is preliminary data.</text>
</comment>
<evidence type="ECO:0000313" key="2">
    <source>
        <dbReference type="Proteomes" id="UP000179102"/>
    </source>
</evidence>
<organism evidence="1 2">
    <name type="scientific">Candidatus Curtissbacteria bacterium RIFCSPHIGHO2_01_FULL_41_11</name>
    <dbReference type="NCBI Taxonomy" id="1797711"/>
    <lineage>
        <taxon>Bacteria</taxon>
        <taxon>Candidatus Curtissiibacteriota</taxon>
    </lineage>
</organism>